<dbReference type="InterPro" id="IPR000182">
    <property type="entry name" value="GNAT_dom"/>
</dbReference>
<dbReference type="InterPro" id="IPR016181">
    <property type="entry name" value="Acyl_CoA_acyltransferase"/>
</dbReference>
<name>A0ABT4G9C8_9BACL</name>
<comment type="caution">
    <text evidence="3">The sequence shown here is derived from an EMBL/GenBank/DDBJ whole genome shotgun (WGS) entry which is preliminary data.</text>
</comment>
<organism evidence="3 4">
    <name type="scientific">Paenibacillus alginolyticus</name>
    <dbReference type="NCBI Taxonomy" id="59839"/>
    <lineage>
        <taxon>Bacteria</taxon>
        <taxon>Bacillati</taxon>
        <taxon>Bacillota</taxon>
        <taxon>Bacilli</taxon>
        <taxon>Bacillales</taxon>
        <taxon>Paenibacillaceae</taxon>
        <taxon>Paenibacillus</taxon>
    </lineage>
</organism>
<feature type="transmembrane region" description="Helical" evidence="1">
    <location>
        <begin position="70"/>
        <end position="90"/>
    </location>
</feature>
<evidence type="ECO:0000313" key="4">
    <source>
        <dbReference type="Proteomes" id="UP001527099"/>
    </source>
</evidence>
<accession>A0ABT4G9C8</accession>
<keyword evidence="4" id="KW-1185">Reference proteome</keyword>
<dbReference type="SUPFAM" id="SSF55729">
    <property type="entry name" value="Acyl-CoA N-acyltransferases (Nat)"/>
    <property type="match status" value="1"/>
</dbReference>
<sequence length="111" mass="12810">MDDQVVAVVVLDTKQSSKYTALEWKDREGRPACIHRLAVYPEYQGRGLGKQLHKKTNDEVFNDYAKSKDIYYFLIAFLIVAYAVIQYGFYDPKLAGLVQYKLKSPDFHVTP</sequence>
<protein>
    <submittedName>
        <fullName evidence="3">GNAT family N-acetyltransferase</fullName>
    </submittedName>
</protein>
<feature type="domain" description="N-acetyltransferase" evidence="2">
    <location>
        <begin position="18"/>
        <end position="58"/>
    </location>
</feature>
<dbReference type="Proteomes" id="UP001527099">
    <property type="component" value="Unassembled WGS sequence"/>
</dbReference>
<gene>
    <name evidence="3" type="ORF">M5X19_07750</name>
</gene>
<keyword evidence="1" id="KW-0812">Transmembrane</keyword>
<dbReference type="CDD" id="cd04301">
    <property type="entry name" value="NAT_SF"/>
    <property type="match status" value="1"/>
</dbReference>
<dbReference type="EMBL" id="JAMDMX010000020">
    <property type="protein sequence ID" value="MCY9692791.1"/>
    <property type="molecule type" value="Genomic_DNA"/>
</dbReference>
<dbReference type="Gene3D" id="3.40.630.30">
    <property type="match status" value="1"/>
</dbReference>
<dbReference type="Pfam" id="PF13508">
    <property type="entry name" value="Acetyltransf_7"/>
    <property type="match status" value="1"/>
</dbReference>
<evidence type="ECO:0000313" key="3">
    <source>
        <dbReference type="EMBL" id="MCY9692791.1"/>
    </source>
</evidence>
<keyword evidence="1" id="KW-0472">Membrane</keyword>
<evidence type="ECO:0000256" key="1">
    <source>
        <dbReference type="SAM" id="Phobius"/>
    </source>
</evidence>
<evidence type="ECO:0000259" key="2">
    <source>
        <dbReference type="Pfam" id="PF13508"/>
    </source>
</evidence>
<reference evidence="3 4" key="1">
    <citation type="submission" date="2022-05" db="EMBL/GenBank/DDBJ databases">
        <title>Genome Sequencing of Bee-Associated Microbes.</title>
        <authorList>
            <person name="Dunlap C."/>
        </authorList>
    </citation>
    <scope>NUCLEOTIDE SEQUENCE [LARGE SCALE GENOMIC DNA]</scope>
    <source>
        <strain evidence="3 4">NRRL B-14421</strain>
    </source>
</reference>
<keyword evidence="1" id="KW-1133">Transmembrane helix</keyword>
<dbReference type="RefSeq" id="WP_268614323.1">
    <property type="nucleotide sequence ID" value="NZ_JAMDMX010000020.1"/>
</dbReference>
<proteinExistence type="predicted"/>